<evidence type="ECO:0000259" key="3">
    <source>
        <dbReference type="Pfam" id="PF12927"/>
    </source>
</evidence>
<keyword evidence="1" id="KW-0175">Coiled coil</keyword>
<accession>A0A8H8R4B7</accession>
<feature type="compositionally biased region" description="Basic residues" evidence="2">
    <location>
        <begin position="573"/>
        <end position="585"/>
    </location>
</feature>
<dbReference type="Proteomes" id="UP000431533">
    <property type="component" value="Unassembled WGS sequence"/>
</dbReference>
<feature type="region of interest" description="Disordered" evidence="2">
    <location>
        <begin position="336"/>
        <end position="502"/>
    </location>
</feature>
<feature type="domain" description="DUF3835" evidence="3">
    <location>
        <begin position="505"/>
        <end position="582"/>
    </location>
</feature>
<feature type="coiled-coil region" evidence="1">
    <location>
        <begin position="91"/>
        <end position="125"/>
    </location>
</feature>
<feature type="compositionally biased region" description="Acidic residues" evidence="2">
    <location>
        <begin position="285"/>
        <end position="308"/>
    </location>
</feature>
<evidence type="ECO:0000313" key="5">
    <source>
        <dbReference type="Proteomes" id="UP000431533"/>
    </source>
</evidence>
<dbReference type="Pfam" id="PF12927">
    <property type="entry name" value="DUF3835"/>
    <property type="match status" value="1"/>
</dbReference>
<dbReference type="GO" id="GO:0019212">
    <property type="term" value="F:phosphatase inhibitor activity"/>
    <property type="evidence" value="ECO:0007669"/>
    <property type="project" value="TreeGrafter"/>
</dbReference>
<feature type="region of interest" description="Disordered" evidence="2">
    <location>
        <begin position="285"/>
        <end position="319"/>
    </location>
</feature>
<feature type="region of interest" description="Disordered" evidence="2">
    <location>
        <begin position="556"/>
        <end position="585"/>
    </location>
</feature>
<dbReference type="OrthoDB" id="21413at2759"/>
<dbReference type="InterPro" id="IPR039553">
    <property type="entry name" value="Prefoldin-like"/>
</dbReference>
<sequence>MTQIMKDSFLDLERHRQLLEENVEKLRKSLRHWQIWEAEYEGLKEEILARQPPPNQEQLIELVRDYEGELVNQKEVTEILGEPTRSPAQVVNLLDRRIDYVEQNARSLQKQIELAENKLAAASIISQPEVRNEEGLPVTDIVEELDEEGNIISSHISTPGSAKPQLLEVLEKAGIHDLPETDSPPQNVQIPHKYRSEASPAETKPAKKGVKFSADTKIGPEPEKSQTAKRVETIMNIARQQGTRPPEPPIIPTDESPEDAALRREMLKYGMSEVGAVVAELDVEEGDWTDGDYDDYGEDESSTDDEDEFGRSTGRVVDDELRQQMIELEEKLGVRMMENAGPKPEDYDIVKEGIGRISINGEDEKGTEKATAKESIPSDGKDPLSTQASKKSVRFSEEIDVSTAPTPPSNLPKKKTAPIGDIVERTAPAQAATPKPKKTSRFKLDRAGGDSASHANMPHRPASNPISALTLQPAKPSTPKPFSGPIQYPQERSRVTPTGPEGKTLASAVIERDIPLNTSATAPDELDPDLLHQEVAIEYHKMRNIMIQREGGFMKEEESEIVPRTEEEGGPKKMSRFKAARLAKS</sequence>
<feature type="compositionally biased region" description="Basic and acidic residues" evidence="2">
    <location>
        <begin position="343"/>
        <end position="354"/>
    </location>
</feature>
<organism evidence="4 5">
    <name type="scientific">Lachnellula hyalina</name>
    <dbReference type="NCBI Taxonomy" id="1316788"/>
    <lineage>
        <taxon>Eukaryota</taxon>
        <taxon>Fungi</taxon>
        <taxon>Dikarya</taxon>
        <taxon>Ascomycota</taxon>
        <taxon>Pezizomycotina</taxon>
        <taxon>Leotiomycetes</taxon>
        <taxon>Helotiales</taxon>
        <taxon>Lachnaceae</taxon>
        <taxon>Lachnellula</taxon>
    </lineage>
</organism>
<dbReference type="GO" id="GO:0003682">
    <property type="term" value="F:chromatin binding"/>
    <property type="evidence" value="ECO:0007669"/>
    <property type="project" value="TreeGrafter"/>
</dbReference>
<feature type="region of interest" description="Disordered" evidence="2">
    <location>
        <begin position="195"/>
        <end position="227"/>
    </location>
</feature>
<dbReference type="InterPro" id="IPR052255">
    <property type="entry name" value="RNA_pol_II_subunit5-mediator"/>
</dbReference>
<dbReference type="PANTHER" id="PTHR15111:SF0">
    <property type="entry name" value="UNCONVENTIONAL PREFOLDIN RPB5 INTERACTOR 1"/>
    <property type="match status" value="1"/>
</dbReference>
<dbReference type="Pfam" id="PF13758">
    <property type="entry name" value="Prefoldin_3"/>
    <property type="match status" value="1"/>
</dbReference>
<feature type="compositionally biased region" description="Basic and acidic residues" evidence="2">
    <location>
        <begin position="556"/>
        <end position="571"/>
    </location>
</feature>
<dbReference type="InterPro" id="IPR024325">
    <property type="entry name" value="DUF3835"/>
</dbReference>
<dbReference type="RefSeq" id="XP_031007076.1">
    <property type="nucleotide sequence ID" value="XM_031148218.1"/>
</dbReference>
<reference evidence="4 5" key="1">
    <citation type="submission" date="2018-05" db="EMBL/GenBank/DDBJ databases">
        <title>Genome sequencing and assembly of the regulated plant pathogen Lachnellula willkommii and related sister species for the development of diagnostic species identification markers.</title>
        <authorList>
            <person name="Giroux E."/>
            <person name="Bilodeau G."/>
        </authorList>
    </citation>
    <scope>NUCLEOTIDE SEQUENCE [LARGE SCALE GENOMIC DNA]</scope>
    <source>
        <strain evidence="4 5">CBS 185.66</strain>
    </source>
</reference>
<dbReference type="PANTHER" id="PTHR15111">
    <property type="entry name" value="RNA POLYMERASE II SUBUNIT 5-MEDIATING PROTEIN NNX3"/>
    <property type="match status" value="1"/>
</dbReference>
<evidence type="ECO:0000256" key="2">
    <source>
        <dbReference type="SAM" id="MobiDB-lite"/>
    </source>
</evidence>
<proteinExistence type="predicted"/>
<dbReference type="GeneID" id="41983442"/>
<evidence type="ECO:0000313" key="4">
    <source>
        <dbReference type="EMBL" id="TVY28288.1"/>
    </source>
</evidence>
<dbReference type="EMBL" id="QGMH01000034">
    <property type="protein sequence ID" value="TVY28288.1"/>
    <property type="molecule type" value="Genomic_DNA"/>
</dbReference>
<evidence type="ECO:0000256" key="1">
    <source>
        <dbReference type="SAM" id="Coils"/>
    </source>
</evidence>
<dbReference type="GO" id="GO:0003714">
    <property type="term" value="F:transcription corepressor activity"/>
    <property type="evidence" value="ECO:0007669"/>
    <property type="project" value="TreeGrafter"/>
</dbReference>
<feature type="compositionally biased region" description="Basic and acidic residues" evidence="2">
    <location>
        <begin position="362"/>
        <end position="372"/>
    </location>
</feature>
<gene>
    <name evidence="4" type="ORF">LHYA1_G003244</name>
</gene>
<comment type="caution">
    <text evidence="4">The sequence shown here is derived from an EMBL/GenBank/DDBJ whole genome shotgun (WGS) entry which is preliminary data.</text>
</comment>
<name>A0A8H8R4B7_9HELO</name>
<dbReference type="AlphaFoldDB" id="A0A8H8R4B7"/>
<dbReference type="GO" id="GO:0000122">
    <property type="term" value="P:negative regulation of transcription by RNA polymerase II"/>
    <property type="evidence" value="ECO:0007669"/>
    <property type="project" value="TreeGrafter"/>
</dbReference>
<keyword evidence="5" id="KW-1185">Reference proteome</keyword>
<feature type="compositionally biased region" description="Basic and acidic residues" evidence="2">
    <location>
        <begin position="218"/>
        <end position="227"/>
    </location>
</feature>
<dbReference type="SUPFAM" id="SSF46579">
    <property type="entry name" value="Prefoldin"/>
    <property type="match status" value="1"/>
</dbReference>
<protein>
    <recommendedName>
        <fullName evidence="3">DUF3835 domain-containing protein</fullName>
    </recommendedName>
</protein>